<comment type="caution">
    <text evidence="2">The sequence shown here is derived from an EMBL/GenBank/DDBJ whole genome shotgun (WGS) entry which is preliminary data.</text>
</comment>
<gene>
    <name evidence="2" type="ORF">KGA66_07355</name>
</gene>
<protein>
    <submittedName>
        <fullName evidence="2">FAD-dependent oxidoreductase</fullName>
    </submittedName>
</protein>
<dbReference type="PANTHER" id="PTHR13847:SF281">
    <property type="entry name" value="FAD DEPENDENT OXIDOREDUCTASE DOMAIN-CONTAINING PROTEIN"/>
    <property type="match status" value="1"/>
</dbReference>
<feature type="domain" description="FAD dependent oxidoreductase" evidence="1">
    <location>
        <begin position="49"/>
        <end position="408"/>
    </location>
</feature>
<evidence type="ECO:0000313" key="3">
    <source>
        <dbReference type="Proteomes" id="UP000677913"/>
    </source>
</evidence>
<dbReference type="InterPro" id="IPR006076">
    <property type="entry name" value="FAD-dep_OxRdtase"/>
</dbReference>
<organism evidence="2 3">
    <name type="scientific">Actinocrinis puniceicyclus</name>
    <dbReference type="NCBI Taxonomy" id="977794"/>
    <lineage>
        <taxon>Bacteria</taxon>
        <taxon>Bacillati</taxon>
        <taxon>Actinomycetota</taxon>
        <taxon>Actinomycetes</taxon>
        <taxon>Catenulisporales</taxon>
        <taxon>Actinospicaceae</taxon>
        <taxon>Actinocrinis</taxon>
    </lineage>
</organism>
<reference evidence="2" key="1">
    <citation type="submission" date="2021-04" db="EMBL/GenBank/DDBJ databases">
        <title>Genome based classification of Actinospica acidithermotolerans sp. nov., an actinobacterium isolated from an Indonesian hot spring.</title>
        <authorList>
            <person name="Kusuma A.B."/>
            <person name="Putra K.E."/>
            <person name="Nafisah S."/>
            <person name="Loh J."/>
            <person name="Nouioui I."/>
            <person name="Goodfellow M."/>
        </authorList>
    </citation>
    <scope>NUCLEOTIDE SEQUENCE</scope>
    <source>
        <strain evidence="2">DSM 45618</strain>
    </source>
</reference>
<dbReference type="GO" id="GO:0005737">
    <property type="term" value="C:cytoplasm"/>
    <property type="evidence" value="ECO:0007669"/>
    <property type="project" value="TreeGrafter"/>
</dbReference>
<dbReference type="SUPFAM" id="SSF51905">
    <property type="entry name" value="FAD/NAD(P)-binding domain"/>
    <property type="match status" value="1"/>
</dbReference>
<dbReference type="Pfam" id="PF01266">
    <property type="entry name" value="DAO"/>
    <property type="match status" value="1"/>
</dbReference>
<dbReference type="AlphaFoldDB" id="A0A8J7WK78"/>
<dbReference type="PANTHER" id="PTHR13847">
    <property type="entry name" value="SARCOSINE DEHYDROGENASE-RELATED"/>
    <property type="match status" value="1"/>
</dbReference>
<dbReference type="Gene3D" id="3.30.9.10">
    <property type="entry name" value="D-Amino Acid Oxidase, subunit A, domain 2"/>
    <property type="match status" value="1"/>
</dbReference>
<dbReference type="Proteomes" id="UP000677913">
    <property type="component" value="Unassembled WGS sequence"/>
</dbReference>
<dbReference type="EMBL" id="JAGSXH010000016">
    <property type="protein sequence ID" value="MBS2962853.1"/>
    <property type="molecule type" value="Genomic_DNA"/>
</dbReference>
<dbReference type="InterPro" id="IPR036188">
    <property type="entry name" value="FAD/NAD-bd_sf"/>
</dbReference>
<name>A0A8J7WK78_9ACTN</name>
<accession>A0A8J7WK78</accession>
<sequence length="478" mass="52299">MSRRTPDGGGASTADVSRALAGAAPQPYWLDDPGRPAALPSLREDVRCDLAVVGGGYSGLWTALLAKERDPGRDVVLLEGARIGWAASGRNGGFCAASLTHGLPNGVERFPNELRTLNRLGAQNLDAIEATVRDYRIACDWERTGELNVATAAWQAEELRAFADLAAEHGEPVEFLDAASVRAQVNSPTFLAGTWDRDGCALVHPAKLAWGLREACLARGVRIFERSPIVALEKSANGPSLLTRQGKWVVADHVALATNAFPSLLKRVRPYIVPVYDYVLMSEPLSAAQLAETGWNERQGVGDSGNQFHYYRLTADNRILWGGYDAVYHYRGRIAAELEQRPETFAKLARHFFQTFPHLEGLRFTHSWGGVIDTCTRFCAFFGTAHGGRVAYAAGYTGLGVAATRFGANVMLDLLGGRATELTELEMVRTKPLPFPPEPFKALGVNLTRWSLDRADRHEGRRNLWLRALDRAGLGFDS</sequence>
<dbReference type="RefSeq" id="WP_211465965.1">
    <property type="nucleotide sequence ID" value="NZ_JAGSXH010000016.1"/>
</dbReference>
<keyword evidence="3" id="KW-1185">Reference proteome</keyword>
<evidence type="ECO:0000259" key="1">
    <source>
        <dbReference type="Pfam" id="PF01266"/>
    </source>
</evidence>
<proteinExistence type="predicted"/>
<evidence type="ECO:0000313" key="2">
    <source>
        <dbReference type="EMBL" id="MBS2962853.1"/>
    </source>
</evidence>
<dbReference type="Gene3D" id="3.50.50.60">
    <property type="entry name" value="FAD/NAD(P)-binding domain"/>
    <property type="match status" value="1"/>
</dbReference>